<dbReference type="EMBL" id="CAJNOC010012728">
    <property type="protein sequence ID" value="CAF1155184.1"/>
    <property type="molecule type" value="Genomic_DNA"/>
</dbReference>
<dbReference type="OrthoDB" id="10427505at2759"/>
<dbReference type="Proteomes" id="UP000663879">
    <property type="component" value="Unassembled WGS sequence"/>
</dbReference>
<evidence type="ECO:0000313" key="1">
    <source>
        <dbReference type="EMBL" id="CAF1155184.1"/>
    </source>
</evidence>
<protein>
    <submittedName>
        <fullName evidence="1">Uncharacterized protein</fullName>
    </submittedName>
</protein>
<sequence>MAKSENSSIKIDFDLKNFMVNLCLSSVEDSCFYNLRLNVEPGSYYQLPIQFKIDQNDLDEAFEPKYDI</sequence>
<accession>A0A814SZY3</accession>
<organism evidence="1 2">
    <name type="scientific">Brachionus calyciflorus</name>
    <dbReference type="NCBI Taxonomy" id="104777"/>
    <lineage>
        <taxon>Eukaryota</taxon>
        <taxon>Metazoa</taxon>
        <taxon>Spiralia</taxon>
        <taxon>Gnathifera</taxon>
        <taxon>Rotifera</taxon>
        <taxon>Eurotatoria</taxon>
        <taxon>Monogononta</taxon>
        <taxon>Pseudotrocha</taxon>
        <taxon>Ploima</taxon>
        <taxon>Brachionidae</taxon>
        <taxon>Brachionus</taxon>
    </lineage>
</organism>
<dbReference type="AlphaFoldDB" id="A0A814SZY3"/>
<name>A0A814SZY3_9BILA</name>
<gene>
    <name evidence="1" type="ORF">OXX778_LOCUS23438</name>
</gene>
<evidence type="ECO:0000313" key="2">
    <source>
        <dbReference type="Proteomes" id="UP000663879"/>
    </source>
</evidence>
<reference evidence="1" key="1">
    <citation type="submission" date="2021-02" db="EMBL/GenBank/DDBJ databases">
        <authorList>
            <person name="Nowell W R."/>
        </authorList>
    </citation>
    <scope>NUCLEOTIDE SEQUENCE</scope>
    <source>
        <strain evidence="1">Ploen Becks lab</strain>
    </source>
</reference>
<proteinExistence type="predicted"/>
<keyword evidence="2" id="KW-1185">Reference proteome</keyword>
<comment type="caution">
    <text evidence="1">The sequence shown here is derived from an EMBL/GenBank/DDBJ whole genome shotgun (WGS) entry which is preliminary data.</text>
</comment>